<keyword evidence="4 7" id="KW-1133">Transmembrane helix</keyword>
<name>A0AAD1H1B4_MYCXE</name>
<comment type="subcellular location">
    <subcellularLocation>
        <location evidence="1">Membrane</location>
        <topology evidence="1">Multi-pass membrane protein</topology>
    </subcellularLocation>
</comment>
<evidence type="ECO:0000256" key="6">
    <source>
        <dbReference type="SAM" id="MobiDB-lite"/>
    </source>
</evidence>
<evidence type="ECO:0000259" key="8">
    <source>
        <dbReference type="Pfam" id="PF03600"/>
    </source>
</evidence>
<keyword evidence="5 7" id="KW-0472">Membrane</keyword>
<keyword evidence="2" id="KW-0813">Transport</keyword>
<dbReference type="GO" id="GO:0016020">
    <property type="term" value="C:membrane"/>
    <property type="evidence" value="ECO:0007669"/>
    <property type="project" value="UniProtKB-SubCell"/>
</dbReference>
<feature type="transmembrane region" description="Helical" evidence="7">
    <location>
        <begin position="55"/>
        <end position="75"/>
    </location>
</feature>
<feature type="transmembrane region" description="Helical" evidence="7">
    <location>
        <begin position="24"/>
        <end position="43"/>
    </location>
</feature>
<evidence type="ECO:0000256" key="4">
    <source>
        <dbReference type="ARBA" id="ARBA00022989"/>
    </source>
</evidence>
<evidence type="ECO:0000256" key="3">
    <source>
        <dbReference type="ARBA" id="ARBA00022692"/>
    </source>
</evidence>
<sequence length="262" mass="27541">MSAVAVAVFVVAYALIASDRIDKTVVALAGAAVVVTLPVINSADIFYSHRTGIDWDVIFLLLGMMVIVSVLRQTGVFEYVAIWSAKRAKGSPLRIMILLALVMAVGSALLDNVTTVLLIAPVTLLVCDRLAINAAPFLIAEVFASNIGGAATLVGDPPNIIIASRAGLTFNDFLLHMAPIVLIVMVVFVALLPRLFAGSFDVDAQRVADVMSLDEGGGHPRPRIAGEMRRGAGTGVRRIRRPSGAARGAVARGPAGCRASWS</sequence>
<keyword evidence="3 7" id="KW-0812">Transmembrane</keyword>
<evidence type="ECO:0000313" key="9">
    <source>
        <dbReference type="EMBL" id="BBU23314.1"/>
    </source>
</evidence>
<feature type="region of interest" description="Disordered" evidence="6">
    <location>
        <begin position="218"/>
        <end position="237"/>
    </location>
</feature>
<dbReference type="InterPro" id="IPR051475">
    <property type="entry name" value="Diverse_Ion_Transporter"/>
</dbReference>
<evidence type="ECO:0000256" key="2">
    <source>
        <dbReference type="ARBA" id="ARBA00022448"/>
    </source>
</evidence>
<dbReference type="KEGG" id="mxe:MYXE_31040"/>
<dbReference type="Proteomes" id="UP000464624">
    <property type="component" value="Chromosome"/>
</dbReference>
<evidence type="ECO:0000256" key="7">
    <source>
        <dbReference type="SAM" id="Phobius"/>
    </source>
</evidence>
<accession>A0AAD1H1B4</accession>
<dbReference type="Pfam" id="PF03600">
    <property type="entry name" value="CitMHS"/>
    <property type="match status" value="1"/>
</dbReference>
<proteinExistence type="predicted"/>
<reference evidence="9 10" key="1">
    <citation type="submission" date="2019-12" db="EMBL/GenBank/DDBJ databases">
        <title>Complete genome sequence of Mycolicibacterium xenopi str. JCM15661T.</title>
        <authorList>
            <person name="Yoshida M."/>
            <person name="Fukano H."/>
            <person name="Asakura T."/>
            <person name="Hoshino Y."/>
        </authorList>
    </citation>
    <scope>NUCLEOTIDE SEQUENCE [LARGE SCALE GENOMIC DNA]</scope>
    <source>
        <strain evidence="9 10">JCM 15661T</strain>
    </source>
</reference>
<organism evidence="9 10">
    <name type="scientific">Mycobacterium xenopi</name>
    <dbReference type="NCBI Taxonomy" id="1789"/>
    <lineage>
        <taxon>Bacteria</taxon>
        <taxon>Bacillati</taxon>
        <taxon>Actinomycetota</taxon>
        <taxon>Actinomycetes</taxon>
        <taxon>Mycobacteriales</taxon>
        <taxon>Mycobacteriaceae</taxon>
        <taxon>Mycobacterium</taxon>
    </lineage>
</organism>
<feature type="region of interest" description="Disordered" evidence="6">
    <location>
        <begin position="243"/>
        <end position="262"/>
    </location>
</feature>
<evidence type="ECO:0000313" key="10">
    <source>
        <dbReference type="Proteomes" id="UP000464624"/>
    </source>
</evidence>
<evidence type="ECO:0000256" key="5">
    <source>
        <dbReference type="ARBA" id="ARBA00023136"/>
    </source>
</evidence>
<protein>
    <recommendedName>
        <fullName evidence="8">Citrate transporter-like domain-containing protein</fullName>
    </recommendedName>
</protein>
<feature type="transmembrane region" description="Helical" evidence="7">
    <location>
        <begin position="173"/>
        <end position="192"/>
    </location>
</feature>
<dbReference type="InterPro" id="IPR004680">
    <property type="entry name" value="Cit_transptr-like_dom"/>
</dbReference>
<dbReference type="GO" id="GO:0055085">
    <property type="term" value="P:transmembrane transport"/>
    <property type="evidence" value="ECO:0007669"/>
    <property type="project" value="InterPro"/>
</dbReference>
<feature type="domain" description="Citrate transporter-like" evidence="8">
    <location>
        <begin position="13"/>
        <end position="200"/>
    </location>
</feature>
<gene>
    <name evidence="9" type="ORF">MYXE_31040</name>
</gene>
<dbReference type="EMBL" id="AP022314">
    <property type="protein sequence ID" value="BBU23314.1"/>
    <property type="molecule type" value="Genomic_DNA"/>
</dbReference>
<evidence type="ECO:0000256" key="1">
    <source>
        <dbReference type="ARBA" id="ARBA00004141"/>
    </source>
</evidence>
<dbReference type="PANTHER" id="PTHR43568">
    <property type="entry name" value="P PROTEIN"/>
    <property type="match status" value="1"/>
</dbReference>
<feature type="transmembrane region" description="Helical" evidence="7">
    <location>
        <begin position="95"/>
        <end position="118"/>
    </location>
</feature>
<dbReference type="PANTHER" id="PTHR43568:SF1">
    <property type="entry name" value="P PROTEIN"/>
    <property type="match status" value="1"/>
</dbReference>
<dbReference type="AlphaFoldDB" id="A0AAD1H1B4"/>